<evidence type="ECO:0000259" key="5">
    <source>
        <dbReference type="SMART" id="SM00858"/>
    </source>
</evidence>
<keyword evidence="7" id="KW-1185">Reference proteome</keyword>
<dbReference type="GO" id="GO:0044780">
    <property type="term" value="P:bacterial-type flagellum assembly"/>
    <property type="evidence" value="ECO:0007669"/>
    <property type="project" value="InterPro"/>
</dbReference>
<evidence type="ECO:0000256" key="1">
    <source>
        <dbReference type="ARBA" id="ARBA00004418"/>
    </source>
</evidence>
<comment type="subcellular location">
    <subcellularLocation>
        <location evidence="1 4">Periplasm</location>
    </subcellularLocation>
</comment>
<dbReference type="Gene3D" id="3.90.1210.10">
    <property type="entry name" value="Antifreeze-like/N-acetylneuraminic acid synthase C-terminal domain"/>
    <property type="match status" value="1"/>
</dbReference>
<dbReference type="RefSeq" id="WP_076713368.1">
    <property type="nucleotide sequence ID" value="NZ_MOEN01000027.1"/>
</dbReference>
<evidence type="ECO:0000313" key="7">
    <source>
        <dbReference type="Proteomes" id="UP000187408"/>
    </source>
</evidence>
<comment type="caution">
    <text evidence="6">The sequence shown here is derived from an EMBL/GenBank/DDBJ whole genome shotgun (WGS) entry which is preliminary data.</text>
</comment>
<keyword evidence="6" id="KW-0282">Flagellum</keyword>
<keyword evidence="6" id="KW-0966">Cell projection</keyword>
<reference evidence="6 7" key="1">
    <citation type="submission" date="2016-10" db="EMBL/GenBank/DDBJ databases">
        <title>Genome sequence of a sulfur-reducing bacterium Desulfurobacterium indicum K6013.</title>
        <authorList>
            <person name="Cao J."/>
            <person name="Shao Z."/>
            <person name="Alain K."/>
            <person name="Jebbar M."/>
        </authorList>
    </citation>
    <scope>NUCLEOTIDE SEQUENCE [LARGE SCALE GENOMIC DNA]</scope>
    <source>
        <strain evidence="6 7">K6013</strain>
    </source>
</reference>
<keyword evidence="4" id="KW-1005">Bacterial flagellum biogenesis</keyword>
<comment type="function">
    <text evidence="4">Involved in the assembly process of the P-ring formation. It may associate with FlgF on the rod constituting a structure essential for the P-ring assembly or may act as a modulator protein for the P-ring assembly.</text>
</comment>
<sequence length="216" mass="23958">MRSFLFALAVLFLTVLPASGETVRDFIKDYVRDHFPGKAIVFISAPDKDINPKKTEVTLTSEDRYYLRFRLYVKNNSGEDIIPVNVRVANLKPVVVAAHDILPKSLIKLDDLKVKKVTESRASLGFSSIDDVVGKRAKRLIKAGFIIKPSDVMPDYRVFKNAPVKVIYVSGNIRIEMVGQALQNGALGDIIEVKNISTGKKLLCKVIGNGVVEFVP</sequence>
<dbReference type="Proteomes" id="UP000187408">
    <property type="component" value="Unassembled WGS sequence"/>
</dbReference>
<protein>
    <recommendedName>
        <fullName evidence="4">Flagella basal body P-ring formation protein FlgA</fullName>
    </recommendedName>
</protein>
<organism evidence="6 7">
    <name type="scientific">Desulfurobacterium indicum</name>
    <dbReference type="NCBI Taxonomy" id="1914305"/>
    <lineage>
        <taxon>Bacteria</taxon>
        <taxon>Pseudomonadati</taxon>
        <taxon>Aquificota</taxon>
        <taxon>Aquificia</taxon>
        <taxon>Desulfurobacteriales</taxon>
        <taxon>Desulfurobacteriaceae</taxon>
        <taxon>Desulfurobacterium</taxon>
    </lineage>
</organism>
<dbReference type="Gene3D" id="2.30.30.760">
    <property type="match status" value="1"/>
</dbReference>
<dbReference type="InterPro" id="IPR039246">
    <property type="entry name" value="Flagellar_FlgA"/>
</dbReference>
<evidence type="ECO:0000256" key="4">
    <source>
        <dbReference type="RuleBase" id="RU362063"/>
    </source>
</evidence>
<keyword evidence="3 4" id="KW-0574">Periplasm</keyword>
<dbReference type="GO" id="GO:0042597">
    <property type="term" value="C:periplasmic space"/>
    <property type="evidence" value="ECO:0007669"/>
    <property type="project" value="UniProtKB-SubCell"/>
</dbReference>
<feature type="signal peptide" evidence="4">
    <location>
        <begin position="1"/>
        <end position="20"/>
    </location>
</feature>
<dbReference type="InterPro" id="IPR013974">
    <property type="entry name" value="SAF"/>
</dbReference>
<dbReference type="InterPro" id="IPR017585">
    <property type="entry name" value="SAF_FlgA"/>
</dbReference>
<keyword evidence="2 4" id="KW-0732">Signal</keyword>
<gene>
    <name evidence="6" type="ORF">BLW93_06915</name>
</gene>
<keyword evidence="6" id="KW-0969">Cilium</keyword>
<dbReference type="OrthoDB" id="5322827at2"/>
<dbReference type="NCBIfam" id="TIGR03170">
    <property type="entry name" value="flgA_cterm"/>
    <property type="match status" value="1"/>
</dbReference>
<evidence type="ECO:0000313" key="6">
    <source>
        <dbReference type="EMBL" id="OMH40133.1"/>
    </source>
</evidence>
<accession>A0A1R1MK43</accession>
<feature type="chain" id="PRO_5011832682" description="Flagella basal body P-ring formation protein FlgA" evidence="4">
    <location>
        <begin position="21"/>
        <end position="216"/>
    </location>
</feature>
<evidence type="ECO:0000256" key="2">
    <source>
        <dbReference type="ARBA" id="ARBA00022729"/>
    </source>
</evidence>
<dbReference type="Pfam" id="PF13144">
    <property type="entry name" value="ChapFlgA"/>
    <property type="match status" value="1"/>
</dbReference>
<comment type="similarity">
    <text evidence="4">Belongs to the FlgA family.</text>
</comment>
<feature type="domain" description="SAF" evidence="5">
    <location>
        <begin position="92"/>
        <end position="153"/>
    </location>
</feature>
<name>A0A1R1MK43_9BACT</name>
<dbReference type="CDD" id="cd11614">
    <property type="entry name" value="SAF_CpaB_FlgA_like"/>
    <property type="match status" value="1"/>
</dbReference>
<dbReference type="SMART" id="SM00858">
    <property type="entry name" value="SAF"/>
    <property type="match status" value="1"/>
</dbReference>
<dbReference type="EMBL" id="MOEN01000027">
    <property type="protein sequence ID" value="OMH40133.1"/>
    <property type="molecule type" value="Genomic_DNA"/>
</dbReference>
<dbReference type="PANTHER" id="PTHR36307">
    <property type="entry name" value="FLAGELLA BASAL BODY P-RING FORMATION PROTEIN FLGA"/>
    <property type="match status" value="1"/>
</dbReference>
<dbReference type="STRING" id="1914305.BLW93_06915"/>
<dbReference type="PANTHER" id="PTHR36307:SF1">
    <property type="entry name" value="FLAGELLA BASAL BODY P-RING FORMATION PROTEIN FLGA"/>
    <property type="match status" value="1"/>
</dbReference>
<proteinExistence type="inferred from homology"/>
<evidence type="ECO:0000256" key="3">
    <source>
        <dbReference type="ARBA" id="ARBA00022764"/>
    </source>
</evidence>
<dbReference type="AlphaFoldDB" id="A0A1R1MK43"/>